<reference evidence="2 3" key="1">
    <citation type="journal article" date="2023" name="Sci. Data">
        <title>Genome assembly of the Korean intertidal mud-creeper Batillaria attramentaria.</title>
        <authorList>
            <person name="Patra A.K."/>
            <person name="Ho P.T."/>
            <person name="Jun S."/>
            <person name="Lee S.J."/>
            <person name="Kim Y."/>
            <person name="Won Y.J."/>
        </authorList>
    </citation>
    <scope>NUCLEOTIDE SEQUENCE [LARGE SCALE GENOMIC DNA]</scope>
    <source>
        <strain evidence="2">Wonlab-2016</strain>
    </source>
</reference>
<sequence>MASFSGDDKAAKYTQPESNLPTRDIRQDNLVFQQQSFSKQPPFISQTPAKPAAKTVPAEHACSGDAPAVSSDVRRVKSMMTELELM</sequence>
<keyword evidence="3" id="KW-1185">Reference proteome</keyword>
<feature type="compositionally biased region" description="Basic and acidic residues" evidence="1">
    <location>
        <begin position="1"/>
        <end position="11"/>
    </location>
</feature>
<comment type="caution">
    <text evidence="2">The sequence shown here is derived from an EMBL/GenBank/DDBJ whole genome shotgun (WGS) entry which is preliminary data.</text>
</comment>
<dbReference type="Proteomes" id="UP001519460">
    <property type="component" value="Unassembled WGS sequence"/>
</dbReference>
<dbReference type="EMBL" id="JACVVK020000325">
    <property type="protein sequence ID" value="KAK7478449.1"/>
    <property type="molecule type" value="Genomic_DNA"/>
</dbReference>
<evidence type="ECO:0000313" key="2">
    <source>
        <dbReference type="EMBL" id="KAK7478449.1"/>
    </source>
</evidence>
<feature type="region of interest" description="Disordered" evidence="1">
    <location>
        <begin position="1"/>
        <end position="67"/>
    </location>
</feature>
<gene>
    <name evidence="2" type="ORF">BaRGS_00030295</name>
</gene>
<name>A0ABD0JUT7_9CAEN</name>
<organism evidence="2 3">
    <name type="scientific">Batillaria attramentaria</name>
    <dbReference type="NCBI Taxonomy" id="370345"/>
    <lineage>
        <taxon>Eukaryota</taxon>
        <taxon>Metazoa</taxon>
        <taxon>Spiralia</taxon>
        <taxon>Lophotrochozoa</taxon>
        <taxon>Mollusca</taxon>
        <taxon>Gastropoda</taxon>
        <taxon>Caenogastropoda</taxon>
        <taxon>Sorbeoconcha</taxon>
        <taxon>Cerithioidea</taxon>
        <taxon>Batillariidae</taxon>
        <taxon>Batillaria</taxon>
    </lineage>
</organism>
<proteinExistence type="predicted"/>
<evidence type="ECO:0000313" key="3">
    <source>
        <dbReference type="Proteomes" id="UP001519460"/>
    </source>
</evidence>
<dbReference type="AlphaFoldDB" id="A0ABD0JUT7"/>
<accession>A0ABD0JUT7</accession>
<feature type="compositionally biased region" description="Low complexity" evidence="1">
    <location>
        <begin position="32"/>
        <end position="58"/>
    </location>
</feature>
<protein>
    <submittedName>
        <fullName evidence="2">Uncharacterized protein</fullName>
    </submittedName>
</protein>
<evidence type="ECO:0000256" key="1">
    <source>
        <dbReference type="SAM" id="MobiDB-lite"/>
    </source>
</evidence>